<keyword evidence="1" id="KW-0378">Hydrolase</keyword>
<dbReference type="Pfam" id="PF23474">
    <property type="entry name" value="Acb1"/>
    <property type="match status" value="1"/>
</dbReference>
<comment type="catalytic activity">
    <reaction evidence="5">
        <text>3',3'-cGAMP + H2O = G[3'-5']pAp[3'] + H(+)</text>
        <dbReference type="Rhea" id="RHEA:72831"/>
        <dbReference type="ChEBI" id="CHEBI:15377"/>
        <dbReference type="ChEBI" id="CHEBI:15378"/>
        <dbReference type="ChEBI" id="CHEBI:71501"/>
        <dbReference type="ChEBI" id="CHEBI:192497"/>
    </reaction>
    <physiologicalReaction direction="left-to-right" evidence="5">
        <dbReference type="Rhea" id="RHEA:72832"/>
    </physiologicalReaction>
</comment>
<dbReference type="NCBIfam" id="TIGR01555">
    <property type="entry name" value="phge_rel_HI1409"/>
    <property type="match status" value="1"/>
</dbReference>
<sequence>MAHLLDHRGNPIQSAARSNVVPITRDGLAGLVNAATGAGTSIDRSVWDNWYFVPMSPQEIISGYRANWLLGKIVDIPAEDMVREWREWQADEGQIEALEEAERNFGIVGKVQEGISYGRLGGGAMLLGYGDANPEHPAPKATKDSLKYAHVFNRWELTVEEEERDVNSPWFGQPRFFRINGTVGQPRIHPSRMVVFKGARVPRFPGVTWEDYFWGDSVLTRVDRAVKNAIKANDGFARLIDEAKIDIYRLSGFMQNLISNEDAVRKRVQYTDAGKSSLRGVYLDKDDEFTQRQLSLTGMPEMIESLLSVVAGAADIPATRLLGRAPQGMNSTGDHDEQNYHTMIRSKQRLYLSPAVDLIDSALIPSALGTRPKEVSYKWAPLSLPSEKEQAETNKIKAETIKIYVDAALLPSSAIEKATQSMLSDDQWLPGLDKALKEAARAGELPGDGNETELGIVPVGAESSGKEGDRTSAGGGRTPETSSARRAANDAAVFFADAAPRPLYVQRKLLNASALIAWAKENGFSSTLAADDMHVTVLYSRSPVDPMKMGESWSGDDQGRIRVKPGGPRAIERFGENAVVLLFASWELESRHRSMVEAGGSHDFDEYHPHVTLSYELPADVDLAAIKPYAGALEFGPEMFEPLDLDWKRKVVEE</sequence>
<dbReference type="Proteomes" id="UP000311469">
    <property type="component" value="Chromosome cSF1"/>
</dbReference>
<comment type="catalytic activity">
    <reaction evidence="4">
        <text>3',3',3'-cAAG + H2O = A[3'-5']pG[3'-5']pAp[3'] + H(+)</text>
        <dbReference type="Rhea" id="RHEA:72867"/>
        <dbReference type="ChEBI" id="CHEBI:15377"/>
        <dbReference type="ChEBI" id="CHEBI:15378"/>
        <dbReference type="ChEBI" id="CHEBI:143810"/>
        <dbReference type="ChEBI" id="CHEBI:192533"/>
    </reaction>
    <physiologicalReaction direction="left-to-right" evidence="4">
        <dbReference type="Rhea" id="RHEA:72868"/>
    </physiologicalReaction>
</comment>
<evidence type="ECO:0000259" key="10">
    <source>
        <dbReference type="Pfam" id="PF06381"/>
    </source>
</evidence>
<dbReference type="AlphaFoldDB" id="A0A5B8CC48"/>
<feature type="domain" description="Anti-CBASS protein Acb1-like C-terminal" evidence="11">
    <location>
        <begin position="502"/>
        <end position="649"/>
    </location>
</feature>
<evidence type="ECO:0000313" key="13">
    <source>
        <dbReference type="Proteomes" id="UP000311469"/>
    </source>
</evidence>
<dbReference type="InterPro" id="IPR006445">
    <property type="entry name" value="Phage-assoc_HI1409"/>
</dbReference>
<dbReference type="KEGG" id="sufl:FIL70_07495"/>
<evidence type="ECO:0000256" key="1">
    <source>
        <dbReference type="ARBA" id="ARBA00022801"/>
    </source>
</evidence>
<protein>
    <recommendedName>
        <fullName evidence="7">Anti-CBASS protein Acb1</fullName>
    </recommendedName>
</protein>
<feature type="region of interest" description="Disordered" evidence="9">
    <location>
        <begin position="443"/>
        <end position="484"/>
    </location>
</feature>
<evidence type="ECO:0000256" key="7">
    <source>
        <dbReference type="ARBA" id="ARBA00034343"/>
    </source>
</evidence>
<accession>A0A5B8CC48</accession>
<gene>
    <name evidence="12" type="ORF">FIL70_07495</name>
</gene>
<dbReference type="EMBL" id="CP041016">
    <property type="protein sequence ID" value="QDC37088.1"/>
    <property type="molecule type" value="Genomic_DNA"/>
</dbReference>
<evidence type="ECO:0000259" key="11">
    <source>
        <dbReference type="Pfam" id="PF23474"/>
    </source>
</evidence>
<evidence type="ECO:0000256" key="9">
    <source>
        <dbReference type="SAM" id="MobiDB-lite"/>
    </source>
</evidence>
<dbReference type="InterPro" id="IPR056175">
    <property type="entry name" value="Acb1-like_C"/>
</dbReference>
<comment type="catalytic activity">
    <reaction evidence="8">
        <text>3',3'-cUAMP + H2O = U[3'-5']pAp[3'] + H(+)</text>
        <dbReference type="Rhea" id="RHEA:72835"/>
        <dbReference type="ChEBI" id="CHEBI:15377"/>
        <dbReference type="ChEBI" id="CHEBI:15378"/>
        <dbReference type="ChEBI" id="CHEBI:143809"/>
        <dbReference type="ChEBI" id="CHEBI:192498"/>
    </reaction>
    <physiologicalReaction direction="left-to-right" evidence="8">
        <dbReference type="Rhea" id="RHEA:72836"/>
    </physiologicalReaction>
</comment>
<evidence type="ECO:0000256" key="4">
    <source>
        <dbReference type="ARBA" id="ARBA00034244"/>
    </source>
</evidence>
<dbReference type="RefSeq" id="WP_140041929.1">
    <property type="nucleotide sequence ID" value="NZ_CP041016.1"/>
</dbReference>
<evidence type="ECO:0000313" key="12">
    <source>
        <dbReference type="EMBL" id="QDC37088.1"/>
    </source>
</evidence>
<comment type="similarity">
    <text evidence="6">Belongs to the anti-CBASS protein Acb1 family.</text>
</comment>
<dbReference type="GO" id="GO:0016787">
    <property type="term" value="F:hydrolase activity"/>
    <property type="evidence" value="ECO:0007669"/>
    <property type="project" value="UniProtKB-KW"/>
</dbReference>
<reference evidence="12 13" key="1">
    <citation type="submission" date="2019-06" db="EMBL/GenBank/DDBJ databases">
        <title>Genome organization and adaptive potential of archetypical organophosphate degarding Sphingobium fuliginis ATCC 27551.</title>
        <authorList>
            <person name="Sarwar A."/>
            <person name="Parthasarathy S."/>
            <person name="Singh C."/>
            <person name="Siddavattam D."/>
        </authorList>
    </citation>
    <scope>NUCLEOTIDE SEQUENCE [LARGE SCALE GENOMIC DNA]</scope>
    <source>
        <strain evidence="12 13">ATCC 27551</strain>
    </source>
</reference>
<evidence type="ECO:0000256" key="6">
    <source>
        <dbReference type="ARBA" id="ARBA00034316"/>
    </source>
</evidence>
<proteinExistence type="inferred from homology"/>
<feature type="domain" description="Anti-CBASS protein Acb1-like N-terminal" evidence="10">
    <location>
        <begin position="59"/>
        <end position="402"/>
    </location>
</feature>
<comment type="catalytic activity">
    <reaction evidence="3">
        <text>3',3',3'-c-tri-AMP + H2O = A[3'-5']pA[3'-5']pAp[3'] + H(+)</text>
        <dbReference type="Rhea" id="RHEA:72859"/>
        <dbReference type="ChEBI" id="CHEBI:15377"/>
        <dbReference type="ChEBI" id="CHEBI:15378"/>
        <dbReference type="ChEBI" id="CHEBI:192523"/>
        <dbReference type="ChEBI" id="CHEBI:192530"/>
    </reaction>
    <physiologicalReaction direction="left-to-right" evidence="3">
        <dbReference type="Rhea" id="RHEA:72860"/>
    </physiologicalReaction>
</comment>
<organism evidence="12 13">
    <name type="scientific">Sphingobium fuliginis ATCC 27551</name>
    <dbReference type="NCBI Taxonomy" id="1208342"/>
    <lineage>
        <taxon>Bacteria</taxon>
        <taxon>Pseudomonadati</taxon>
        <taxon>Pseudomonadota</taxon>
        <taxon>Alphaproteobacteria</taxon>
        <taxon>Sphingomonadales</taxon>
        <taxon>Sphingomonadaceae</taxon>
        <taxon>Sphingobium</taxon>
    </lineage>
</organism>
<evidence type="ECO:0000256" key="2">
    <source>
        <dbReference type="ARBA" id="ARBA00034233"/>
    </source>
</evidence>
<evidence type="ECO:0000256" key="8">
    <source>
        <dbReference type="ARBA" id="ARBA00048123"/>
    </source>
</evidence>
<dbReference type="Pfam" id="PF06381">
    <property type="entry name" value="Phage_portal_3"/>
    <property type="match status" value="1"/>
</dbReference>
<name>A0A5B8CC48_SPHSA</name>
<evidence type="ECO:0000256" key="3">
    <source>
        <dbReference type="ARBA" id="ARBA00034240"/>
    </source>
</evidence>
<comment type="catalytic activity">
    <reaction evidence="2">
        <text>3',3',3'-cAAG + H2O = G[3'-5']pA[3'-5']pAp[3'] + H(+)</text>
        <dbReference type="Rhea" id="RHEA:72863"/>
        <dbReference type="ChEBI" id="CHEBI:15377"/>
        <dbReference type="ChEBI" id="CHEBI:15378"/>
        <dbReference type="ChEBI" id="CHEBI:143810"/>
        <dbReference type="ChEBI" id="CHEBI:192532"/>
    </reaction>
    <physiologicalReaction direction="left-to-right" evidence="2">
        <dbReference type="Rhea" id="RHEA:72864"/>
    </physiologicalReaction>
</comment>
<evidence type="ECO:0000256" key="5">
    <source>
        <dbReference type="ARBA" id="ARBA00034283"/>
    </source>
</evidence>
<dbReference type="InterPro" id="IPR024459">
    <property type="entry name" value="Acb1-like_N"/>
</dbReference>